<gene>
    <name evidence="1" type="ORF">ONZ43_g1323</name>
</gene>
<evidence type="ECO:0000313" key="1">
    <source>
        <dbReference type="EMBL" id="KAJ8122495.1"/>
    </source>
</evidence>
<name>A0ACC2J4T8_9PEZI</name>
<organism evidence="1 2">
    <name type="scientific">Nemania bipapillata</name>
    <dbReference type="NCBI Taxonomy" id="110536"/>
    <lineage>
        <taxon>Eukaryota</taxon>
        <taxon>Fungi</taxon>
        <taxon>Dikarya</taxon>
        <taxon>Ascomycota</taxon>
        <taxon>Pezizomycotina</taxon>
        <taxon>Sordariomycetes</taxon>
        <taxon>Xylariomycetidae</taxon>
        <taxon>Xylariales</taxon>
        <taxon>Xylariaceae</taxon>
        <taxon>Nemania</taxon>
    </lineage>
</organism>
<proteinExistence type="predicted"/>
<comment type="caution">
    <text evidence="1">The sequence shown here is derived from an EMBL/GenBank/DDBJ whole genome shotgun (WGS) entry which is preliminary data.</text>
</comment>
<dbReference type="Proteomes" id="UP001153334">
    <property type="component" value="Unassembled WGS sequence"/>
</dbReference>
<sequence length="196" mass="22701">MRTINSAPTTDRALLKPNFEPFKRLKRGNYFHGRPDMDVYKILIDAYRLRMHDMAIFTNDNDKDSIYGGAEDGLAGFRRFLCRAKAVPRMLPSWWGDKKQAECEQLGCQEGWSSLDTPIDHVAVRQYYKDKYMDIQLRLLAEDIYGTSIGHASSKFLRNRVMSLLDGSTITMGKALRETVFRELRDLLLDKLWAKV</sequence>
<protein>
    <submittedName>
        <fullName evidence="1">Uncharacterized protein</fullName>
    </submittedName>
</protein>
<evidence type="ECO:0000313" key="2">
    <source>
        <dbReference type="Proteomes" id="UP001153334"/>
    </source>
</evidence>
<dbReference type="EMBL" id="JAPESX010000222">
    <property type="protein sequence ID" value="KAJ8122495.1"/>
    <property type="molecule type" value="Genomic_DNA"/>
</dbReference>
<accession>A0ACC2J4T8</accession>
<reference evidence="1" key="1">
    <citation type="submission" date="2022-11" db="EMBL/GenBank/DDBJ databases">
        <title>Genome Sequence of Nemania bipapillata.</title>
        <authorList>
            <person name="Buettner E."/>
        </authorList>
    </citation>
    <scope>NUCLEOTIDE SEQUENCE</scope>
    <source>
        <strain evidence="1">CP14</strain>
    </source>
</reference>
<keyword evidence="2" id="KW-1185">Reference proteome</keyword>